<protein>
    <recommendedName>
        <fullName evidence="3">DUF4595 domain-containing protein</fullName>
    </recommendedName>
</protein>
<evidence type="ECO:0000313" key="1">
    <source>
        <dbReference type="EMBL" id="MBB5622013.1"/>
    </source>
</evidence>
<dbReference type="AlphaFoldDB" id="A0A7W9DKC3"/>
<dbReference type="Proteomes" id="UP000537718">
    <property type="component" value="Unassembled WGS sequence"/>
</dbReference>
<sequence>MEIFKKCLSISLIFLLGCWGCKKKDEPVQNPETIPPIVEVGTRKLIPVQLGSGKSKIIITYTPLFAILKLTHEDGGSIAMTYDKMGKPAELERLKNNETISGTSYELDEKGRIIKGNTYKVKGNKYTQTGFYELDYNTNNQVIKVSYFDANERKTAEQEKKYNETGSLNYEKSTTTSLNYDYDLKNGLFKQSNYVWLLQLEKENNLFPSGMNLFLSEHHNIQLCNELLNPGMNQSFDYVFNKDGYPETINATIEGVKSSVKVVYKEL</sequence>
<dbReference type="RefSeq" id="WP_183867960.1">
    <property type="nucleotide sequence ID" value="NZ_JACHCF010000007.1"/>
</dbReference>
<evidence type="ECO:0008006" key="3">
    <source>
        <dbReference type="Google" id="ProtNLM"/>
    </source>
</evidence>
<organism evidence="1 2">
    <name type="scientific">Pedobacter cryoconitis</name>
    <dbReference type="NCBI Taxonomy" id="188932"/>
    <lineage>
        <taxon>Bacteria</taxon>
        <taxon>Pseudomonadati</taxon>
        <taxon>Bacteroidota</taxon>
        <taxon>Sphingobacteriia</taxon>
        <taxon>Sphingobacteriales</taxon>
        <taxon>Sphingobacteriaceae</taxon>
        <taxon>Pedobacter</taxon>
    </lineage>
</organism>
<accession>A0A7W9DKC3</accession>
<reference evidence="1 2" key="1">
    <citation type="submission" date="2020-08" db="EMBL/GenBank/DDBJ databases">
        <title>Genomic Encyclopedia of Type Strains, Phase IV (KMG-V): Genome sequencing to study the core and pangenomes of soil and plant-associated prokaryotes.</title>
        <authorList>
            <person name="Whitman W."/>
        </authorList>
    </citation>
    <scope>NUCLEOTIDE SEQUENCE [LARGE SCALE GENOMIC DNA]</scope>
    <source>
        <strain evidence="1 2">MP7CTX6</strain>
    </source>
</reference>
<dbReference type="PROSITE" id="PS51257">
    <property type="entry name" value="PROKAR_LIPOPROTEIN"/>
    <property type="match status" value="1"/>
</dbReference>
<name>A0A7W9DKC3_9SPHI</name>
<dbReference type="Gene3D" id="2.180.10.10">
    <property type="entry name" value="RHS repeat-associated core"/>
    <property type="match status" value="1"/>
</dbReference>
<proteinExistence type="predicted"/>
<evidence type="ECO:0000313" key="2">
    <source>
        <dbReference type="Proteomes" id="UP000537718"/>
    </source>
</evidence>
<dbReference type="EMBL" id="JACHCF010000007">
    <property type="protein sequence ID" value="MBB5622013.1"/>
    <property type="molecule type" value="Genomic_DNA"/>
</dbReference>
<comment type="caution">
    <text evidence="1">The sequence shown here is derived from an EMBL/GenBank/DDBJ whole genome shotgun (WGS) entry which is preliminary data.</text>
</comment>
<gene>
    <name evidence="1" type="ORF">HDE69_003078</name>
</gene>